<protein>
    <recommendedName>
        <fullName evidence="3">Reverse transcriptase domain-containing protein</fullName>
    </recommendedName>
</protein>
<reference evidence="1 2" key="1">
    <citation type="submission" date="2022-05" db="EMBL/GenBank/DDBJ databases">
        <authorList>
            <consortium name="Genoscope - CEA"/>
            <person name="William W."/>
        </authorList>
    </citation>
    <scope>NUCLEOTIDE SEQUENCE [LARGE SCALE GENOMIC DNA]</scope>
</reference>
<evidence type="ECO:0000313" key="2">
    <source>
        <dbReference type="Proteomes" id="UP001159427"/>
    </source>
</evidence>
<organism evidence="1 2">
    <name type="scientific">Porites evermanni</name>
    <dbReference type="NCBI Taxonomy" id="104178"/>
    <lineage>
        <taxon>Eukaryota</taxon>
        <taxon>Metazoa</taxon>
        <taxon>Cnidaria</taxon>
        <taxon>Anthozoa</taxon>
        <taxon>Hexacorallia</taxon>
        <taxon>Scleractinia</taxon>
        <taxon>Fungiina</taxon>
        <taxon>Poritidae</taxon>
        <taxon>Porites</taxon>
    </lineage>
</organism>
<evidence type="ECO:0008006" key="3">
    <source>
        <dbReference type="Google" id="ProtNLM"/>
    </source>
</evidence>
<dbReference type="EMBL" id="CALNXI010000229">
    <property type="protein sequence ID" value="CAH3022685.1"/>
    <property type="molecule type" value="Genomic_DNA"/>
</dbReference>
<keyword evidence="2" id="KW-1185">Reference proteome</keyword>
<name>A0ABN8M519_9CNID</name>
<comment type="caution">
    <text evidence="1">The sequence shown here is derived from an EMBL/GenBank/DDBJ whole genome shotgun (WGS) entry which is preliminary data.</text>
</comment>
<accession>A0ABN8M519</accession>
<evidence type="ECO:0000313" key="1">
    <source>
        <dbReference type="EMBL" id="CAH3022685.1"/>
    </source>
</evidence>
<proteinExistence type="predicted"/>
<gene>
    <name evidence="1" type="ORF">PEVE_00016384</name>
</gene>
<dbReference type="Proteomes" id="UP001159427">
    <property type="component" value="Unassembled WGS sequence"/>
</dbReference>
<sequence>MPHCNCARLLLTWQRFYALKIISSIHTYQKPAKMVIADSTKHDYIFSNEGCTQGDVTAMALYDLGIRPLIDNLGEVVDHDKCKQSWYADDSSAGGQLTEMKTWWDQLCTVGPKYGYCPQESKSILIVKERFQAKAKAIFGKSGIKISTI</sequence>